<dbReference type="InterPro" id="IPR036134">
    <property type="entry name" value="Crypto/Photolyase_FAD-like_sf"/>
</dbReference>
<feature type="binding site" evidence="3">
    <location>
        <position position="212"/>
    </location>
    <ligand>
        <name>FAD</name>
        <dbReference type="ChEBI" id="CHEBI:57692"/>
    </ligand>
</feature>
<dbReference type="SUPFAM" id="SSF48173">
    <property type="entry name" value="Cryptochrome/photolyase FAD-binding domain"/>
    <property type="match status" value="1"/>
</dbReference>
<dbReference type="GO" id="GO:0003904">
    <property type="term" value="F:deoxyribodipyrimidine photo-lyase activity"/>
    <property type="evidence" value="ECO:0007669"/>
    <property type="project" value="TreeGrafter"/>
</dbReference>
<dbReference type="Gene3D" id="1.10.579.10">
    <property type="entry name" value="DNA Cyclobutane Dipyrimidine Photolyase, subunit A, domain 3"/>
    <property type="match status" value="1"/>
</dbReference>
<dbReference type="Gene3D" id="3.40.50.620">
    <property type="entry name" value="HUPs"/>
    <property type="match status" value="1"/>
</dbReference>
<name>A0A1G6W630_9ACTN</name>
<gene>
    <name evidence="7" type="ORF">SAMN05216270_105291</name>
</gene>
<keyword evidence="7" id="KW-0456">Lyase</keyword>
<dbReference type="PANTHER" id="PTHR11455:SF9">
    <property type="entry name" value="CRYPTOCHROME CIRCADIAN CLOCK 5 ISOFORM X1"/>
    <property type="match status" value="1"/>
</dbReference>
<keyword evidence="5" id="KW-0157">Chromophore</keyword>
<evidence type="ECO:0000256" key="4">
    <source>
        <dbReference type="PIRSR" id="PIRSR602081-2"/>
    </source>
</evidence>
<evidence type="ECO:0000313" key="7">
    <source>
        <dbReference type="EMBL" id="SDD60495.1"/>
    </source>
</evidence>
<evidence type="ECO:0000313" key="8">
    <source>
        <dbReference type="Proteomes" id="UP000198949"/>
    </source>
</evidence>
<protein>
    <submittedName>
        <fullName evidence="7">Deoxyribodipyrimidine photo-lyase</fullName>
    </submittedName>
</protein>
<feature type="site" description="Electron transfer via tryptophanyl radical" evidence="4">
    <location>
        <position position="335"/>
    </location>
</feature>
<dbReference type="AlphaFoldDB" id="A0A1G6W630"/>
<feature type="site" description="Electron transfer via tryptophanyl radical" evidence="4">
    <location>
        <position position="358"/>
    </location>
</feature>
<dbReference type="Pfam" id="PF03441">
    <property type="entry name" value="FAD_binding_7"/>
    <property type="match status" value="1"/>
</dbReference>
<dbReference type="InterPro" id="IPR014729">
    <property type="entry name" value="Rossmann-like_a/b/a_fold"/>
</dbReference>
<accession>A0A1G6W630</accession>
<sequence length="395" mass="43357">MRTAVMLFTRDLRVHDNPALAAACAADLVVPLYVDDPGRATSPARRRFLAESLADLRGALRGLGADLLVRRGDTVAEVMRVCEAHGAAGVSCADDFGRFESGLRERLRQACDAAGVLLLRTAGVTAVPPGAVLPSGGGDHYKVFTPYWRAWSRTRRRPVEPAPERIPTPDGVNGDDPFAVLDVPPEANARFPGGEGAAADRLDAWAPRAEDYTERSDDLAADATSRLSPYLAFGCLSPRALAADGRLPDAFVRQLCWRDFHYQVLAAFPGLADTAYRGDEDWAEDPGALDAWRRGETGIDIVDAGMRQLLAEGWMPGRARLICAAHLTKTLGLDWRRGEAWFAEHLVDYDEANNAGNWQWTAGTGNDTKPYRRFSHERQAARFDPDGAYRRRWLS</sequence>
<reference evidence="8" key="1">
    <citation type="submission" date="2016-10" db="EMBL/GenBank/DDBJ databases">
        <authorList>
            <person name="Varghese N."/>
            <person name="Submissions S."/>
        </authorList>
    </citation>
    <scope>NUCLEOTIDE SEQUENCE [LARGE SCALE GENOMIC DNA]</scope>
    <source>
        <strain evidence="8">CGMCC 4.3516</strain>
    </source>
</reference>
<keyword evidence="2 3" id="KW-0274">FAD</keyword>
<evidence type="ECO:0000256" key="1">
    <source>
        <dbReference type="ARBA" id="ARBA00022630"/>
    </source>
</evidence>
<organism evidence="7 8">
    <name type="scientific">Glycomyces harbinensis</name>
    <dbReference type="NCBI Taxonomy" id="58114"/>
    <lineage>
        <taxon>Bacteria</taxon>
        <taxon>Bacillati</taxon>
        <taxon>Actinomycetota</taxon>
        <taxon>Actinomycetes</taxon>
        <taxon>Glycomycetales</taxon>
        <taxon>Glycomycetaceae</taxon>
        <taxon>Glycomyces</taxon>
    </lineage>
</organism>
<comment type="cofactor">
    <cofactor evidence="3">
        <name>FAD</name>
        <dbReference type="ChEBI" id="CHEBI:57692"/>
    </cofactor>
    <text evidence="3">Binds 1 FAD per subunit.</text>
</comment>
<evidence type="ECO:0000256" key="5">
    <source>
        <dbReference type="RuleBase" id="RU004182"/>
    </source>
</evidence>
<dbReference type="EMBL" id="FNAD01000005">
    <property type="protein sequence ID" value="SDD60495.1"/>
    <property type="molecule type" value="Genomic_DNA"/>
</dbReference>
<feature type="binding site" evidence="3">
    <location>
        <position position="251"/>
    </location>
    <ligand>
        <name>FAD</name>
        <dbReference type="ChEBI" id="CHEBI:57692"/>
    </ligand>
</feature>
<evidence type="ECO:0000259" key="6">
    <source>
        <dbReference type="PROSITE" id="PS51645"/>
    </source>
</evidence>
<feature type="site" description="Electron transfer via tryptophanyl radical" evidence="4">
    <location>
        <position position="282"/>
    </location>
</feature>
<dbReference type="RefSeq" id="WP_091033718.1">
    <property type="nucleotide sequence ID" value="NZ_FNAD01000005.1"/>
</dbReference>
<dbReference type="STRING" id="58114.SAMN05216270_105291"/>
<feature type="binding site" evidence="3">
    <location>
        <begin position="224"/>
        <end position="228"/>
    </location>
    <ligand>
        <name>FAD</name>
        <dbReference type="ChEBI" id="CHEBI:57692"/>
    </ligand>
</feature>
<dbReference type="InterPro" id="IPR036155">
    <property type="entry name" value="Crypto/Photolyase_N_sf"/>
</dbReference>
<dbReference type="GO" id="GO:0009416">
    <property type="term" value="P:response to light stimulus"/>
    <property type="evidence" value="ECO:0007669"/>
    <property type="project" value="TreeGrafter"/>
</dbReference>
<dbReference type="PROSITE" id="PS51645">
    <property type="entry name" value="PHR_CRY_ALPHA_BETA"/>
    <property type="match status" value="1"/>
</dbReference>
<proteinExistence type="inferred from homology"/>
<dbReference type="Proteomes" id="UP000198949">
    <property type="component" value="Unassembled WGS sequence"/>
</dbReference>
<dbReference type="SUPFAM" id="SSF52425">
    <property type="entry name" value="Cryptochrome/photolyase, N-terminal domain"/>
    <property type="match status" value="1"/>
</dbReference>
<evidence type="ECO:0000256" key="2">
    <source>
        <dbReference type="ARBA" id="ARBA00022827"/>
    </source>
</evidence>
<feature type="binding site" evidence="3">
    <location>
        <begin position="348"/>
        <end position="350"/>
    </location>
    <ligand>
        <name>FAD</name>
        <dbReference type="ChEBI" id="CHEBI:57692"/>
    </ligand>
</feature>
<dbReference type="Pfam" id="PF00875">
    <property type="entry name" value="DNA_photolyase"/>
    <property type="match status" value="1"/>
</dbReference>
<dbReference type="Gene3D" id="1.25.40.80">
    <property type="match status" value="1"/>
</dbReference>
<keyword evidence="1 3" id="KW-0285">Flavoprotein</keyword>
<dbReference type="InterPro" id="IPR006050">
    <property type="entry name" value="DNA_photolyase_N"/>
</dbReference>
<dbReference type="OrthoDB" id="9772484at2"/>
<evidence type="ECO:0000256" key="3">
    <source>
        <dbReference type="PIRSR" id="PIRSR602081-1"/>
    </source>
</evidence>
<feature type="domain" description="Photolyase/cryptochrome alpha/beta" evidence="6">
    <location>
        <begin position="2"/>
        <end position="126"/>
    </location>
</feature>
<keyword evidence="8" id="KW-1185">Reference proteome</keyword>
<dbReference type="GO" id="GO:0003677">
    <property type="term" value="F:DNA binding"/>
    <property type="evidence" value="ECO:0007669"/>
    <property type="project" value="TreeGrafter"/>
</dbReference>
<dbReference type="InterPro" id="IPR005101">
    <property type="entry name" value="Cryptochr/Photolyase_FAD-bd"/>
</dbReference>
<dbReference type="GO" id="GO:0071949">
    <property type="term" value="F:FAD binding"/>
    <property type="evidence" value="ECO:0007669"/>
    <property type="project" value="TreeGrafter"/>
</dbReference>
<dbReference type="PANTHER" id="PTHR11455">
    <property type="entry name" value="CRYPTOCHROME"/>
    <property type="match status" value="1"/>
</dbReference>
<dbReference type="PRINTS" id="PR00147">
    <property type="entry name" value="DNAPHOTLYASE"/>
</dbReference>
<dbReference type="InterPro" id="IPR002081">
    <property type="entry name" value="Cryptochrome/DNA_photolyase_1"/>
</dbReference>
<comment type="similarity">
    <text evidence="5">Belongs to the DNA photolyase family.</text>
</comment>